<dbReference type="EMBL" id="JABCUR010000014">
    <property type="protein sequence ID" value="NMW66023.1"/>
    <property type="molecule type" value="Genomic_DNA"/>
</dbReference>
<accession>A0A7Y0U346</accession>
<evidence type="ECO:0000256" key="1">
    <source>
        <dbReference type="SAM" id="Coils"/>
    </source>
</evidence>
<gene>
    <name evidence="3" type="ORF">HHJ78_11060</name>
</gene>
<dbReference type="NCBIfam" id="TIGR01665">
    <property type="entry name" value="put_anti_recept"/>
    <property type="match status" value="1"/>
</dbReference>
<feature type="domain" description="Tail spike" evidence="2">
    <location>
        <begin position="93"/>
        <end position="362"/>
    </location>
</feature>
<organism evidence="3 4">
    <name type="scientific">Mobiluncus mulieris</name>
    <dbReference type="NCBI Taxonomy" id="2052"/>
    <lineage>
        <taxon>Bacteria</taxon>
        <taxon>Bacillati</taxon>
        <taxon>Actinomycetota</taxon>
        <taxon>Actinomycetes</taxon>
        <taxon>Actinomycetales</taxon>
        <taxon>Actinomycetaceae</taxon>
        <taxon>Mobiluncus</taxon>
    </lineage>
</organism>
<sequence length="887" mass="96060">MISVHNRAAQTFTATGLAVLDREIIDPVVSEELGSHFMLSFSYPADGSAAKHLRLENIVATPVPGVEDRQGFRIAEVVTTLGGILEVTAHHVFYDLSANLVSDTYVVNKTAADALKQLLDAANSKHGFTASSSDTSTRASARIVRQSLAAAILDSKADNSFVSRWGGELAFDNWHIHHAPRRGRDAGVVIRDRKNLSGYESSLDYTTIVTRILPVGYDGLLLPELYVDSPRISDYIAPRIKVIRYGQVKAIKDPGKPREDELPLEQAHARLRELANAEFSSCHVDQPHCAYKISFVDLASTKEYEGFCDLETVTLGDTVTVRHDDLNVALTARVVAYDFDPLAGEYISIELGSTAPKFTDITHTVTAARSEAIQAQQAASIALASADGKNTNHYGTTQPVSARLGDVWFKDNGEQVGIWIYRVTDTGQPGWVSLATDLNAAQLAANLQAAKTQIAQANASVEQVQASLKQTQSELVKTNADTATAKAQAEKALQDATSTKNALEAFKVQVADETKSINSSLTMVSDNVNLRVKRAEIITQINLSNETVLIDAAKVHISGQTSIDDAVIGTAMIADAAITNAKIGELSADKITTGTLASARIAAGSITSDKLTIANGYIQTVMIRDAAITSAKIAYIDASKITTGLLDANRIAAASITADKLSANAIQVGLAGWTSNIRINPTEISWYNGSELEGKIASTGMQFWYGNRYIGQLGRGHKKDHEEIEGISTSLANEGDYVAWTYQDAPNGDYFTCLTLDPKGRFYDSAGIHLGADLRTNGYKFYTTENRSVTLEDCVLTDRGTHPGWVGPTKLAKVVFHTYDVMIVTNGTFYNMTRLFDRLSDLMSRVNGIIGLLNQGWISTITSKADGTISWTYFRNTGYQPMSTNTA</sequence>
<keyword evidence="1" id="KW-0175">Coiled coil</keyword>
<dbReference type="Proteomes" id="UP000578252">
    <property type="component" value="Unassembled WGS sequence"/>
</dbReference>
<dbReference type="Pfam" id="PF06605">
    <property type="entry name" value="Prophage_tail"/>
    <property type="match status" value="1"/>
</dbReference>
<dbReference type="RefSeq" id="WP_169761156.1">
    <property type="nucleotide sequence ID" value="NZ_JABCUR010000014.1"/>
</dbReference>
<protein>
    <submittedName>
        <fullName evidence="3">Peptidase</fullName>
    </submittedName>
</protein>
<feature type="coiled-coil region" evidence="1">
    <location>
        <begin position="440"/>
        <end position="481"/>
    </location>
</feature>
<evidence type="ECO:0000313" key="3">
    <source>
        <dbReference type="EMBL" id="NMW66023.1"/>
    </source>
</evidence>
<dbReference type="InterPro" id="IPR010572">
    <property type="entry name" value="Tail_dom"/>
</dbReference>
<proteinExistence type="predicted"/>
<name>A0A7Y0U346_9ACTO</name>
<evidence type="ECO:0000313" key="4">
    <source>
        <dbReference type="Proteomes" id="UP000578252"/>
    </source>
</evidence>
<reference evidence="3 4" key="1">
    <citation type="submission" date="2020-04" db="EMBL/GenBank/DDBJ databases">
        <title>Antimicrobial susceptibility and clonality of vaginal-derived multi-drug resistant Mobiluncus isolates in China.</title>
        <authorList>
            <person name="Zhang X."/>
        </authorList>
    </citation>
    <scope>NUCLEOTIDE SEQUENCE [LARGE SCALE GENOMIC DNA]</scope>
    <source>
        <strain evidence="3 4">13</strain>
    </source>
</reference>
<comment type="caution">
    <text evidence="3">The sequence shown here is derived from an EMBL/GenBank/DDBJ whole genome shotgun (WGS) entry which is preliminary data.</text>
</comment>
<evidence type="ECO:0000259" key="2">
    <source>
        <dbReference type="Pfam" id="PF06605"/>
    </source>
</evidence>
<dbReference type="AlphaFoldDB" id="A0A7Y0U346"/>
<dbReference type="InterPro" id="IPR007119">
    <property type="entry name" value="Phage_tail_spike_N"/>
</dbReference>